<dbReference type="InterPro" id="IPR000515">
    <property type="entry name" value="MetI-like"/>
</dbReference>
<dbReference type="Proteomes" id="UP001337723">
    <property type="component" value="Chromosome"/>
</dbReference>
<dbReference type="InterPro" id="IPR050366">
    <property type="entry name" value="BP-dependent_transpt_permease"/>
</dbReference>
<dbReference type="Pfam" id="PF00528">
    <property type="entry name" value="BPD_transp_1"/>
    <property type="match status" value="1"/>
</dbReference>
<reference evidence="9 10" key="1">
    <citation type="submission" date="2023-01" db="EMBL/GenBank/DDBJ databases">
        <title>Complete genome sequence of Roseicyclus marinus strain Dej080120_10.</title>
        <authorList>
            <person name="Ueki S."/>
            <person name="Maruyama F."/>
        </authorList>
    </citation>
    <scope>NUCLEOTIDE SEQUENCE [LARGE SCALE GENOMIC DNA]</scope>
    <source>
        <strain evidence="9 10">Dej080120_10</strain>
    </source>
</reference>
<evidence type="ECO:0000256" key="4">
    <source>
        <dbReference type="ARBA" id="ARBA00022692"/>
    </source>
</evidence>
<evidence type="ECO:0000256" key="1">
    <source>
        <dbReference type="ARBA" id="ARBA00004651"/>
    </source>
</evidence>
<feature type="transmembrane region" description="Helical" evidence="7">
    <location>
        <begin position="47"/>
        <end position="65"/>
    </location>
</feature>
<dbReference type="PANTHER" id="PTHR43386:SF26">
    <property type="entry name" value="ABC TRANSPORTER PERMEASE PROTEIN"/>
    <property type="match status" value="1"/>
</dbReference>
<dbReference type="EMBL" id="AP027266">
    <property type="protein sequence ID" value="BDW85251.1"/>
    <property type="molecule type" value="Genomic_DNA"/>
</dbReference>
<dbReference type="PANTHER" id="PTHR43386">
    <property type="entry name" value="OLIGOPEPTIDE TRANSPORT SYSTEM PERMEASE PROTEIN APPC"/>
    <property type="match status" value="1"/>
</dbReference>
<dbReference type="SUPFAM" id="SSF161098">
    <property type="entry name" value="MetI-like"/>
    <property type="match status" value="1"/>
</dbReference>
<keyword evidence="4 7" id="KW-0812">Transmembrane</keyword>
<keyword evidence="6 7" id="KW-0472">Membrane</keyword>
<keyword evidence="10" id="KW-1185">Reference proteome</keyword>
<evidence type="ECO:0000256" key="6">
    <source>
        <dbReference type="ARBA" id="ARBA00023136"/>
    </source>
</evidence>
<dbReference type="Gene3D" id="1.10.3720.10">
    <property type="entry name" value="MetI-like"/>
    <property type="match status" value="1"/>
</dbReference>
<evidence type="ECO:0000313" key="9">
    <source>
        <dbReference type="EMBL" id="BDW85251.1"/>
    </source>
</evidence>
<feature type="transmembrane region" description="Helical" evidence="7">
    <location>
        <begin position="152"/>
        <end position="175"/>
    </location>
</feature>
<evidence type="ECO:0000256" key="7">
    <source>
        <dbReference type="RuleBase" id="RU363032"/>
    </source>
</evidence>
<evidence type="ECO:0000256" key="2">
    <source>
        <dbReference type="ARBA" id="ARBA00022448"/>
    </source>
</evidence>
<gene>
    <name evidence="9" type="ORF">MACH21_14280</name>
</gene>
<name>A0AA48HJB1_9RHOB</name>
<comment type="similarity">
    <text evidence="7">Belongs to the binding-protein-dependent transport system permease family.</text>
</comment>
<protein>
    <submittedName>
        <fullName evidence="9">Peptide ABC transporter permease</fullName>
    </submittedName>
</protein>
<dbReference type="CDD" id="cd06261">
    <property type="entry name" value="TM_PBP2"/>
    <property type="match status" value="1"/>
</dbReference>
<feature type="transmembrane region" description="Helical" evidence="7">
    <location>
        <begin position="22"/>
        <end position="41"/>
    </location>
</feature>
<comment type="subcellular location">
    <subcellularLocation>
        <location evidence="1 7">Cell membrane</location>
        <topology evidence="1 7">Multi-pass membrane protein</topology>
    </subcellularLocation>
</comment>
<evidence type="ECO:0000259" key="8">
    <source>
        <dbReference type="PROSITE" id="PS50928"/>
    </source>
</evidence>
<keyword evidence="3" id="KW-1003">Cell membrane</keyword>
<keyword evidence="5 7" id="KW-1133">Transmembrane helix</keyword>
<dbReference type="GO" id="GO:0005886">
    <property type="term" value="C:plasma membrane"/>
    <property type="evidence" value="ECO:0007669"/>
    <property type="project" value="UniProtKB-SubCell"/>
</dbReference>
<evidence type="ECO:0000313" key="10">
    <source>
        <dbReference type="Proteomes" id="UP001337723"/>
    </source>
</evidence>
<dbReference type="AlphaFoldDB" id="A0AA48HJB1"/>
<dbReference type="PROSITE" id="PS50928">
    <property type="entry name" value="ABC_TM1"/>
    <property type="match status" value="1"/>
</dbReference>
<dbReference type="RefSeq" id="WP_338275924.1">
    <property type="nucleotide sequence ID" value="NZ_AP027266.1"/>
</dbReference>
<evidence type="ECO:0000256" key="3">
    <source>
        <dbReference type="ARBA" id="ARBA00022475"/>
    </source>
</evidence>
<feature type="transmembrane region" description="Helical" evidence="7">
    <location>
        <begin position="77"/>
        <end position="96"/>
    </location>
</feature>
<dbReference type="InterPro" id="IPR035906">
    <property type="entry name" value="MetI-like_sf"/>
</dbReference>
<dbReference type="GO" id="GO:0055085">
    <property type="term" value="P:transmembrane transport"/>
    <property type="evidence" value="ECO:0007669"/>
    <property type="project" value="InterPro"/>
</dbReference>
<dbReference type="KEGG" id="rmai:MACH21_14280"/>
<evidence type="ECO:0000256" key="5">
    <source>
        <dbReference type="ARBA" id="ARBA00022989"/>
    </source>
</evidence>
<feature type="transmembrane region" description="Helical" evidence="7">
    <location>
        <begin position="289"/>
        <end position="311"/>
    </location>
</feature>
<feature type="transmembrane region" description="Helical" evidence="7">
    <location>
        <begin position="187"/>
        <end position="208"/>
    </location>
</feature>
<organism evidence="9 10">
    <name type="scientific">Roseicyclus marinus</name>
    <dbReference type="NCBI Taxonomy" id="2161673"/>
    <lineage>
        <taxon>Bacteria</taxon>
        <taxon>Pseudomonadati</taxon>
        <taxon>Pseudomonadota</taxon>
        <taxon>Alphaproteobacteria</taxon>
        <taxon>Rhodobacterales</taxon>
        <taxon>Roseobacteraceae</taxon>
        <taxon>Roseicyclus</taxon>
    </lineage>
</organism>
<sequence length="351" mass="37475">MSASTPSLPEAVTTDPNRPWRIAARVAGLAVAAALAMLLSGVGLPPIVSRIILLVGLVVLAALLLRGKYAKFFSGPSAYVATASLLLLVVLAIFATELAPQNPYDLRQLDIMDGRQPPGSTNFDRSMTFHLGTDEQGRDILSGILYGLRVSLSVSIAATLAAMAIGVVVGIYAAWAGGRIEAILMRIVDFQLSFPSILVALMLMAAFGRGLDKIVIALIIVQWAYYARTVRGTALSEARKEYIDAARGLGLPSWRIIFGHLLPNCIPPLIVISTVQVANTIVLESSLSFLGVGVPITQPSLGLLIANGYGYMLSGQYWMSMYPGVALLAIVASINMVGDRLRDTLNPRLTR</sequence>
<feature type="domain" description="ABC transmembrane type-1" evidence="8">
    <location>
        <begin position="148"/>
        <end position="338"/>
    </location>
</feature>
<proteinExistence type="inferred from homology"/>
<feature type="transmembrane region" description="Helical" evidence="7">
    <location>
        <begin position="317"/>
        <end position="338"/>
    </location>
</feature>
<accession>A0AA48HJB1</accession>
<keyword evidence="2 7" id="KW-0813">Transport</keyword>